<evidence type="ECO:0000256" key="2">
    <source>
        <dbReference type="ARBA" id="ARBA00022692"/>
    </source>
</evidence>
<dbReference type="SUPFAM" id="SSF144083">
    <property type="entry name" value="Magnesium transport protein CorA, transmembrane region"/>
    <property type="match status" value="1"/>
</dbReference>
<evidence type="ECO:0000256" key="8">
    <source>
        <dbReference type="SAM" id="Phobius"/>
    </source>
</evidence>
<dbReference type="Gene3D" id="1.20.58.340">
    <property type="entry name" value="Magnesium transport protein CorA, transmembrane region"/>
    <property type="match status" value="1"/>
</dbReference>
<proteinExistence type="predicted"/>
<evidence type="ECO:0000256" key="6">
    <source>
        <dbReference type="SAM" id="Coils"/>
    </source>
</evidence>
<feature type="compositionally biased region" description="Basic residues" evidence="7">
    <location>
        <begin position="146"/>
        <end position="157"/>
    </location>
</feature>
<feature type="transmembrane region" description="Helical" evidence="8">
    <location>
        <begin position="1238"/>
        <end position="1263"/>
    </location>
</feature>
<sequence>MAYSKPFPKSATRTAAKSAPLLPVSRPHATEFKEWRQPSDSSRESSHENLGLKTIYDPRNNGYPGEPDFDIVAVHGLLESPEHTWTWPSQVSDGAPDKYSSHRQQGISNFVRDVLSPLSDTVERAGLRHRTSQNGEQHEQDISTQKPKKARRKRKHRKVNWLTDPEMLPNSFPHARVMSFNYGWKQRSTTFRIRNDAANRLLNALAEDREDTLRFPPRPIVFIGHSFGGVVIQTALVLAEQEKFVPYVPRNNDLMWQKKKETRSEILNATVGVVFLATPFKITKSIRERWADVGVDLAYSDSKTSESQTMMQEQLEKANAPNSKSSKVSDQFNSDFLDTAREEQYRLACFYEKHQRSSKGSSFLDEDSSTLPGYPKIPLMTNHTSMSKFASENDRSYRVVVDAIKGFLDFAPTRQLWKAVGMGRIRSVQMMLDLGADPNLQDIEGESALHKAVRCKGTTVRVIETLLSRGADIDLKDIEQKTALSIAESESKDDIARFLRRNGATREFWDMKKIGNEHPLDKIYMDGPSHSANIERRWDLEVLDSNCEDACRKSTLSITHFSQCASGTLDRYRSKTSVFDALYDMDSSKGIIGNALTKYQEVNNMEMKSASFTWYHLPANNIAWVEKLFTIIFKNWLEKDAAEALRSLKSLSGEQHRLNTSNFLYMRPDCRTVDLKFAAKQQQVAHQSFEMEQKVALKLFMPYLHYEKSTTQAEMRKWMDQSTKSYDRQAIFKQKPSETTLTITLSHQNTEITDSSSTSSNLQESDPEDEPNPAPESRPEPEGVFGEFISKCMKDPPEKYLIGGYLNKEPPLHMRRSLDQFYYISKLDDMIDYLDMDQVVYKHFDKKMPKKKKFQPGASPSGSWETETTMSESLGSVTSENVYLETKHSEAFKELLQKWEKESKTTEEHPIVIVDQLWLWVIDGDTIITSFPQASEPSPNGILERIEEKLKESEVNNIGDLASLIIDECAGFLDRCRAPENIAILDIYDETISDAMKQQVEFFDRFTETVLISAVREEYHNLRKVGKHFGMEQKLRLKYKEKASSILSVDFDQSPLSIIEEAELLREIRDAKEELNIIKRILEQQDRVIEKGFRPVATRPKDNEAVKKFNGGSMSATPAIFETPLVECRHNHERNAETIHSTIQNSLRSVQAMLERADEVCDGLKTLLDLKQKEINVQEARATRQIAQGNEKQSKIILIFTIVTIVFMPLSFLASFFALNVDGFPRSVDGGVEFGLPWVAGLIFGVTAAFVVPFVIGAFFFVAPSGREQARNLLHHLFKLFISPGFWLTARLREHRVTKVSRRRSGTSLEAEGWNTVTYEPPSSV</sequence>
<evidence type="ECO:0000313" key="10">
    <source>
        <dbReference type="Proteomes" id="UP000235672"/>
    </source>
</evidence>
<feature type="compositionally biased region" description="Polar residues" evidence="7">
    <location>
        <begin position="746"/>
        <end position="764"/>
    </location>
</feature>
<evidence type="ECO:0000256" key="4">
    <source>
        <dbReference type="ARBA" id="ARBA00023136"/>
    </source>
</evidence>
<dbReference type="GO" id="GO:0046873">
    <property type="term" value="F:metal ion transmembrane transporter activity"/>
    <property type="evidence" value="ECO:0007669"/>
    <property type="project" value="InterPro"/>
</dbReference>
<feature type="transmembrane region" description="Helical" evidence="8">
    <location>
        <begin position="1196"/>
        <end position="1218"/>
    </location>
</feature>
<feature type="repeat" description="ANK" evidence="5">
    <location>
        <begin position="444"/>
        <end position="478"/>
    </location>
</feature>
<evidence type="ECO:0000313" key="9">
    <source>
        <dbReference type="EMBL" id="PMD15402.1"/>
    </source>
</evidence>
<dbReference type="SUPFAM" id="SSF48403">
    <property type="entry name" value="Ankyrin repeat"/>
    <property type="match status" value="1"/>
</dbReference>
<dbReference type="Gene3D" id="3.40.50.1820">
    <property type="entry name" value="alpha/beta hydrolase"/>
    <property type="match status" value="1"/>
</dbReference>
<dbReference type="PANTHER" id="PTHR48182">
    <property type="entry name" value="PROTEIN SERAC1"/>
    <property type="match status" value="1"/>
</dbReference>
<comment type="subcellular location">
    <subcellularLocation>
        <location evidence="1">Membrane</location>
        <topology evidence="1">Multi-pass membrane protein</topology>
    </subcellularLocation>
</comment>
<dbReference type="Pfam" id="PF12796">
    <property type="entry name" value="Ank_2"/>
    <property type="match status" value="1"/>
</dbReference>
<dbReference type="InterPro" id="IPR002523">
    <property type="entry name" value="MgTranspt_CorA/ZnTranspt_ZntB"/>
</dbReference>
<dbReference type="InterPro" id="IPR052374">
    <property type="entry name" value="SERAC1"/>
</dbReference>
<feature type="region of interest" description="Disordered" evidence="7">
    <location>
        <begin position="306"/>
        <end position="329"/>
    </location>
</feature>
<dbReference type="PROSITE" id="PS50088">
    <property type="entry name" value="ANK_REPEAT"/>
    <property type="match status" value="1"/>
</dbReference>
<dbReference type="InterPro" id="IPR045863">
    <property type="entry name" value="CorA_TM1_TM2"/>
</dbReference>
<dbReference type="SUPFAM" id="SSF53474">
    <property type="entry name" value="alpha/beta-Hydrolases"/>
    <property type="match status" value="1"/>
</dbReference>
<reference evidence="9 10" key="1">
    <citation type="submission" date="2016-05" db="EMBL/GenBank/DDBJ databases">
        <title>A degradative enzymes factory behind the ericoid mycorrhizal symbiosis.</title>
        <authorList>
            <consortium name="DOE Joint Genome Institute"/>
            <person name="Martino E."/>
            <person name="Morin E."/>
            <person name="Grelet G."/>
            <person name="Kuo A."/>
            <person name="Kohler A."/>
            <person name="Daghino S."/>
            <person name="Barry K."/>
            <person name="Choi C."/>
            <person name="Cichocki N."/>
            <person name="Clum A."/>
            <person name="Copeland A."/>
            <person name="Hainaut M."/>
            <person name="Haridas S."/>
            <person name="Labutti K."/>
            <person name="Lindquist E."/>
            <person name="Lipzen A."/>
            <person name="Khouja H.-R."/>
            <person name="Murat C."/>
            <person name="Ohm R."/>
            <person name="Olson A."/>
            <person name="Spatafora J."/>
            <person name="Veneault-Fourrey C."/>
            <person name="Henrissat B."/>
            <person name="Grigoriev I."/>
            <person name="Martin F."/>
            <person name="Perotto S."/>
        </authorList>
    </citation>
    <scope>NUCLEOTIDE SEQUENCE [LARGE SCALE GENOMIC DNA]</scope>
    <source>
        <strain evidence="9 10">UAMH 7357</strain>
    </source>
</reference>
<dbReference type="OrthoDB" id="341259at2759"/>
<evidence type="ECO:0000256" key="3">
    <source>
        <dbReference type="ARBA" id="ARBA00022989"/>
    </source>
</evidence>
<feature type="region of interest" description="Disordered" evidence="7">
    <location>
        <begin position="128"/>
        <end position="157"/>
    </location>
</feature>
<dbReference type="EMBL" id="KZ613513">
    <property type="protein sequence ID" value="PMD15402.1"/>
    <property type="molecule type" value="Genomic_DNA"/>
</dbReference>
<dbReference type="PANTHER" id="PTHR48182:SF3">
    <property type="entry name" value="DUF676 DOMAIN-CONTAINING PROTEIN"/>
    <property type="match status" value="1"/>
</dbReference>
<dbReference type="SMART" id="SM00248">
    <property type="entry name" value="ANK"/>
    <property type="match status" value="3"/>
</dbReference>
<dbReference type="InterPro" id="IPR036770">
    <property type="entry name" value="Ankyrin_rpt-contain_sf"/>
</dbReference>
<keyword evidence="3 8" id="KW-1133">Transmembrane helix</keyword>
<keyword evidence="10" id="KW-1185">Reference proteome</keyword>
<feature type="region of interest" description="Disordered" evidence="7">
    <location>
        <begin position="1"/>
        <end position="61"/>
    </location>
</feature>
<keyword evidence="6" id="KW-0175">Coiled coil</keyword>
<dbReference type="Proteomes" id="UP000235672">
    <property type="component" value="Unassembled WGS sequence"/>
</dbReference>
<dbReference type="PROSITE" id="PS50297">
    <property type="entry name" value="ANK_REP_REGION"/>
    <property type="match status" value="1"/>
</dbReference>
<dbReference type="InterPro" id="IPR002110">
    <property type="entry name" value="Ankyrin_rpt"/>
</dbReference>
<dbReference type="Gene3D" id="1.25.40.20">
    <property type="entry name" value="Ankyrin repeat-containing domain"/>
    <property type="match status" value="1"/>
</dbReference>
<keyword evidence="4 8" id="KW-0472">Membrane</keyword>
<feature type="region of interest" description="Disordered" evidence="7">
    <location>
        <begin position="746"/>
        <end position="783"/>
    </location>
</feature>
<feature type="compositionally biased region" description="Basic and acidic residues" evidence="7">
    <location>
        <begin position="28"/>
        <end position="47"/>
    </location>
</feature>
<feature type="compositionally biased region" description="Polar residues" evidence="7">
    <location>
        <begin position="320"/>
        <end position="329"/>
    </location>
</feature>
<evidence type="ECO:0000256" key="7">
    <source>
        <dbReference type="SAM" id="MobiDB-lite"/>
    </source>
</evidence>
<dbReference type="GO" id="GO:0016020">
    <property type="term" value="C:membrane"/>
    <property type="evidence" value="ECO:0007669"/>
    <property type="project" value="UniProtKB-SubCell"/>
</dbReference>
<name>A0A2J6PMY8_9HELO</name>
<evidence type="ECO:0000256" key="1">
    <source>
        <dbReference type="ARBA" id="ARBA00004141"/>
    </source>
</evidence>
<dbReference type="InterPro" id="IPR029058">
    <property type="entry name" value="AB_hydrolase_fold"/>
</dbReference>
<feature type="coiled-coil region" evidence="6">
    <location>
        <begin position="1061"/>
        <end position="1088"/>
    </location>
</feature>
<keyword evidence="5" id="KW-0040">ANK repeat</keyword>
<accession>A0A2J6PMY8</accession>
<dbReference type="Pfam" id="PF01544">
    <property type="entry name" value="CorA"/>
    <property type="match status" value="1"/>
</dbReference>
<evidence type="ECO:0000256" key="5">
    <source>
        <dbReference type="PROSITE-ProRule" id="PRU00023"/>
    </source>
</evidence>
<protein>
    <submittedName>
        <fullName evidence="9">Uncharacterized protein</fullName>
    </submittedName>
</protein>
<dbReference type="STRING" id="1745343.A0A2J6PMY8"/>
<organism evidence="9 10">
    <name type="scientific">Hyaloscypha hepaticicola</name>
    <dbReference type="NCBI Taxonomy" id="2082293"/>
    <lineage>
        <taxon>Eukaryota</taxon>
        <taxon>Fungi</taxon>
        <taxon>Dikarya</taxon>
        <taxon>Ascomycota</taxon>
        <taxon>Pezizomycotina</taxon>
        <taxon>Leotiomycetes</taxon>
        <taxon>Helotiales</taxon>
        <taxon>Hyaloscyphaceae</taxon>
        <taxon>Hyaloscypha</taxon>
    </lineage>
</organism>
<gene>
    <name evidence="9" type="ORF">NA56DRAFT_650122</name>
</gene>
<keyword evidence="2 8" id="KW-0812">Transmembrane</keyword>